<evidence type="ECO:0008006" key="4">
    <source>
        <dbReference type="Google" id="ProtNLM"/>
    </source>
</evidence>
<evidence type="ECO:0000313" key="3">
    <source>
        <dbReference type="Proteomes" id="UP001161017"/>
    </source>
</evidence>
<organism evidence="2 3">
    <name type="scientific">Ramalina farinacea</name>
    <dbReference type="NCBI Taxonomy" id="258253"/>
    <lineage>
        <taxon>Eukaryota</taxon>
        <taxon>Fungi</taxon>
        <taxon>Dikarya</taxon>
        <taxon>Ascomycota</taxon>
        <taxon>Pezizomycotina</taxon>
        <taxon>Lecanoromycetes</taxon>
        <taxon>OSLEUM clade</taxon>
        <taxon>Lecanoromycetidae</taxon>
        <taxon>Lecanorales</taxon>
        <taxon>Lecanorineae</taxon>
        <taxon>Ramalinaceae</taxon>
        <taxon>Ramalina</taxon>
    </lineage>
</organism>
<feature type="compositionally biased region" description="Acidic residues" evidence="1">
    <location>
        <begin position="551"/>
        <end position="560"/>
    </location>
</feature>
<name>A0AA43TZ32_9LECA</name>
<feature type="compositionally biased region" description="Acidic residues" evidence="1">
    <location>
        <begin position="521"/>
        <end position="530"/>
    </location>
</feature>
<comment type="caution">
    <text evidence="2">The sequence shown here is derived from an EMBL/GenBank/DDBJ whole genome shotgun (WGS) entry which is preliminary data.</text>
</comment>
<dbReference type="AlphaFoldDB" id="A0AA43TZ32"/>
<dbReference type="PANTHER" id="PTHR31569">
    <property type="entry name" value="SWIM-TYPE DOMAIN-CONTAINING PROTEIN"/>
    <property type="match status" value="1"/>
</dbReference>
<evidence type="ECO:0000313" key="2">
    <source>
        <dbReference type="EMBL" id="MDI1493278.1"/>
    </source>
</evidence>
<gene>
    <name evidence="2" type="ORF">OHK93_005066</name>
</gene>
<dbReference type="Proteomes" id="UP001161017">
    <property type="component" value="Unassembled WGS sequence"/>
</dbReference>
<reference evidence="2" key="1">
    <citation type="journal article" date="2023" name="Genome Biol. Evol.">
        <title>First Whole Genome Sequence and Flow Cytometry Genome Size Data for the Lichen-Forming Fungus Ramalina farinacea (Ascomycota).</title>
        <authorList>
            <person name="Llewellyn T."/>
            <person name="Mian S."/>
            <person name="Hill R."/>
            <person name="Leitch I.J."/>
            <person name="Gaya E."/>
        </authorList>
    </citation>
    <scope>NUCLEOTIDE SEQUENCE</scope>
    <source>
        <strain evidence="2">LIQ254RAFAR</strain>
    </source>
</reference>
<dbReference type="EMBL" id="JAPUFD010000025">
    <property type="protein sequence ID" value="MDI1493278.1"/>
    <property type="molecule type" value="Genomic_DNA"/>
</dbReference>
<accession>A0AA43TZ32</accession>
<sequence length="570" mass="64925">MTAVGQQVALGYEPAHIYRVLTGVKLTANLEALKQAGGIHITLQDVHNAGADWRRAHPDSRRRHAKTPWEQQQQELLDDLKGREDVLVSNIEAIRKVDKEKTFATAFASKTEWFLFTLMVRTEQNMWMPCAHMLSKTEDGDIITAFLRKIKQWCGGAGGWRLRYIITDDSAAEQRGVSKAFRGLIDGEQEVDHFLCRTHSERTMKRRLPHDVHADARKHLYAALYYRLSEPGCDDSLRKAIKAAPKESIKRYIEKEWVATKRQWAWYARQHSSILLQCPTTNPVESWHHSLKKHAEGKGAIRKFSLLGCASHVLKIGDQWERRAISEEWRWKGWQRPECRWYPALKKFPGPVQDLIADELRKGQNAAIEAEEVKGELGDELTCQCLFFRQYQLPCQHLFQFDLVSDVIKDSDWDVWASMFEDCRFEIYESTTKDFVAKGIFDEPGGPNKHLLQVREVLDDVKNSYYQMQEIMADWDADERNAKSKQFVRMLRKMTGSVRQQGAMKALKQLDDEGHRLGTSSDDEADDGEVDPSNGQRAIALRSKAGNGEGGEGEGGDGDSEGSNSDGSGD</sequence>
<feature type="region of interest" description="Disordered" evidence="1">
    <location>
        <begin position="510"/>
        <end position="570"/>
    </location>
</feature>
<feature type="compositionally biased region" description="Low complexity" evidence="1">
    <location>
        <begin position="561"/>
        <end position="570"/>
    </location>
</feature>
<keyword evidence="3" id="KW-1185">Reference proteome</keyword>
<proteinExistence type="predicted"/>
<dbReference type="InterPro" id="IPR052579">
    <property type="entry name" value="Zinc_finger_SWIM"/>
</dbReference>
<evidence type="ECO:0000256" key="1">
    <source>
        <dbReference type="SAM" id="MobiDB-lite"/>
    </source>
</evidence>
<dbReference type="PANTHER" id="PTHR31569:SF4">
    <property type="entry name" value="SWIM-TYPE DOMAIN-CONTAINING PROTEIN"/>
    <property type="match status" value="1"/>
</dbReference>
<protein>
    <recommendedName>
        <fullName evidence="4">SWIM-type domain-containing protein</fullName>
    </recommendedName>
</protein>